<dbReference type="EMBL" id="VYZN01000014">
    <property type="protein sequence ID" value="KAE9539530.1"/>
    <property type="molecule type" value="Genomic_DNA"/>
</dbReference>
<name>A0A6G0TVC8_APHGL</name>
<keyword evidence="1" id="KW-1133">Transmembrane helix</keyword>
<accession>A0A6G0TVC8</accession>
<organism evidence="2 3">
    <name type="scientific">Aphis glycines</name>
    <name type="common">Soybean aphid</name>
    <dbReference type="NCBI Taxonomy" id="307491"/>
    <lineage>
        <taxon>Eukaryota</taxon>
        <taxon>Metazoa</taxon>
        <taxon>Ecdysozoa</taxon>
        <taxon>Arthropoda</taxon>
        <taxon>Hexapoda</taxon>
        <taxon>Insecta</taxon>
        <taxon>Pterygota</taxon>
        <taxon>Neoptera</taxon>
        <taxon>Paraneoptera</taxon>
        <taxon>Hemiptera</taxon>
        <taxon>Sternorrhyncha</taxon>
        <taxon>Aphidomorpha</taxon>
        <taxon>Aphidoidea</taxon>
        <taxon>Aphididae</taxon>
        <taxon>Aphidini</taxon>
        <taxon>Aphis</taxon>
        <taxon>Aphis</taxon>
    </lineage>
</organism>
<keyword evidence="1" id="KW-0812">Transmembrane</keyword>
<feature type="transmembrane region" description="Helical" evidence="1">
    <location>
        <begin position="251"/>
        <end position="268"/>
    </location>
</feature>
<feature type="transmembrane region" description="Helical" evidence="1">
    <location>
        <begin position="30"/>
        <end position="49"/>
    </location>
</feature>
<proteinExistence type="predicted"/>
<feature type="transmembrane region" description="Helical" evidence="1">
    <location>
        <begin position="224"/>
        <end position="245"/>
    </location>
</feature>
<feature type="transmembrane region" description="Helical" evidence="1">
    <location>
        <begin position="69"/>
        <end position="89"/>
    </location>
</feature>
<gene>
    <name evidence="2" type="ORF">AGLY_004782</name>
</gene>
<keyword evidence="3" id="KW-1185">Reference proteome</keyword>
<evidence type="ECO:0000256" key="1">
    <source>
        <dbReference type="SAM" id="Phobius"/>
    </source>
</evidence>
<sequence>MFIINYIIRKYAFCSISLYLTITGRRASTIISLLLLLLLLLLYSILRTIVGGVEDETDRVGIEKQKETLMQFLLFDTDLVIKVVVFYVYNKYNLPPKGKQNSCSGRKYYSAKKSFDLCRTYSLAVCNFDRVILKSVARLTRNQTYTRACFRHFPELVRRRLTSISRRIKSELIITCTDTLPYIIHNFGLLSFKCVTHYNIFILYFTFFNSPGEGGARSFIDLTFVNLTLLEMFNYVLVIVDFNIYIYSSEVSWHILSFFFLWLLFYASDTSRYTYWLNSIVCLNSGYNNNKRKSNNLKRNRI</sequence>
<evidence type="ECO:0000313" key="3">
    <source>
        <dbReference type="Proteomes" id="UP000475862"/>
    </source>
</evidence>
<keyword evidence="1" id="KW-0472">Membrane</keyword>
<dbReference type="AlphaFoldDB" id="A0A6G0TVC8"/>
<protein>
    <submittedName>
        <fullName evidence="2">Uncharacterized protein</fullName>
    </submittedName>
</protein>
<comment type="caution">
    <text evidence="2">The sequence shown here is derived from an EMBL/GenBank/DDBJ whole genome shotgun (WGS) entry which is preliminary data.</text>
</comment>
<evidence type="ECO:0000313" key="2">
    <source>
        <dbReference type="EMBL" id="KAE9539530.1"/>
    </source>
</evidence>
<dbReference type="Proteomes" id="UP000475862">
    <property type="component" value="Unassembled WGS sequence"/>
</dbReference>
<reference evidence="2 3" key="1">
    <citation type="submission" date="2019-08" db="EMBL/GenBank/DDBJ databases">
        <title>The genome of the soybean aphid Biotype 1, its phylome, world population structure and adaptation to the North American continent.</title>
        <authorList>
            <person name="Giordano R."/>
            <person name="Donthu R.K."/>
            <person name="Hernandez A.G."/>
            <person name="Wright C.L."/>
            <person name="Zimin A.V."/>
        </authorList>
    </citation>
    <scope>NUCLEOTIDE SEQUENCE [LARGE SCALE GENOMIC DNA]</scope>
    <source>
        <tissue evidence="2">Whole aphids</tissue>
    </source>
</reference>